<feature type="compositionally biased region" description="Low complexity" evidence="1">
    <location>
        <begin position="1"/>
        <end position="10"/>
    </location>
</feature>
<reference evidence="2" key="1">
    <citation type="submission" date="2020-11" db="EMBL/GenBank/DDBJ databases">
        <authorList>
            <person name="Tran Van P."/>
        </authorList>
    </citation>
    <scope>NUCLEOTIDE SEQUENCE</scope>
</reference>
<evidence type="ECO:0000256" key="1">
    <source>
        <dbReference type="SAM" id="MobiDB-lite"/>
    </source>
</evidence>
<proteinExistence type="predicted"/>
<name>A0A7R9CG51_TIMCR</name>
<gene>
    <name evidence="2" type="ORF">TCEB3V08_LOCUS2613</name>
</gene>
<feature type="region of interest" description="Disordered" evidence="1">
    <location>
        <begin position="107"/>
        <end position="145"/>
    </location>
</feature>
<dbReference type="AlphaFoldDB" id="A0A7R9CG51"/>
<dbReference type="EMBL" id="OC317043">
    <property type="protein sequence ID" value="CAD7394696.1"/>
    <property type="molecule type" value="Genomic_DNA"/>
</dbReference>
<organism evidence="2">
    <name type="scientific">Timema cristinae</name>
    <name type="common">Walking stick</name>
    <dbReference type="NCBI Taxonomy" id="61476"/>
    <lineage>
        <taxon>Eukaryota</taxon>
        <taxon>Metazoa</taxon>
        <taxon>Ecdysozoa</taxon>
        <taxon>Arthropoda</taxon>
        <taxon>Hexapoda</taxon>
        <taxon>Insecta</taxon>
        <taxon>Pterygota</taxon>
        <taxon>Neoptera</taxon>
        <taxon>Polyneoptera</taxon>
        <taxon>Phasmatodea</taxon>
        <taxon>Timematodea</taxon>
        <taxon>Timematoidea</taxon>
        <taxon>Timematidae</taxon>
        <taxon>Timema</taxon>
    </lineage>
</organism>
<sequence>MGMGSLSSMMDGDRMSTRSQQPQAQKVPLRLQKSLDGRPVKDNEPLTSKLIFGFMQTSNKKSRAARFEPADWSPVTDLSPILDVSPSLERAEQELMQRFQVELEEVNPHLRGGRVENHLGKTTPSSPDRDSNLDLPVPGGQAQHD</sequence>
<protein>
    <submittedName>
        <fullName evidence="2">Uncharacterized protein</fullName>
    </submittedName>
</protein>
<accession>A0A7R9CG51</accession>
<feature type="region of interest" description="Disordered" evidence="1">
    <location>
        <begin position="1"/>
        <end position="44"/>
    </location>
</feature>
<evidence type="ECO:0000313" key="2">
    <source>
        <dbReference type="EMBL" id="CAD7394696.1"/>
    </source>
</evidence>
<feature type="compositionally biased region" description="Basic and acidic residues" evidence="1">
    <location>
        <begin position="33"/>
        <end position="44"/>
    </location>
</feature>